<dbReference type="Proteomes" id="UP000092328">
    <property type="component" value="Chromosome"/>
</dbReference>
<evidence type="ECO:0000256" key="6">
    <source>
        <dbReference type="ARBA" id="ARBA00022763"/>
    </source>
</evidence>
<dbReference type="GO" id="GO:0032259">
    <property type="term" value="P:methylation"/>
    <property type="evidence" value="ECO:0007669"/>
    <property type="project" value="UniProtKB-KW"/>
</dbReference>
<evidence type="ECO:0000256" key="5">
    <source>
        <dbReference type="ARBA" id="ARBA00022679"/>
    </source>
</evidence>
<keyword evidence="4 11" id="KW-0489">Methyltransferase</keyword>
<dbReference type="EC" id="2.1.1.63" evidence="3"/>
<dbReference type="RefSeq" id="WP_020063421.1">
    <property type="nucleotide sequence ID" value="NZ_CP015910.2"/>
</dbReference>
<dbReference type="PANTHER" id="PTHR10815:SF13">
    <property type="entry name" value="METHYLATED-DNA--PROTEIN-CYSTEINE METHYLTRANSFERASE"/>
    <property type="match status" value="1"/>
</dbReference>
<gene>
    <name evidence="11" type="ORF">BHYOB78_01920</name>
</gene>
<dbReference type="InterPro" id="IPR036217">
    <property type="entry name" value="MethylDNA_cys_MeTrfase_DNAb"/>
</dbReference>
<evidence type="ECO:0000256" key="3">
    <source>
        <dbReference type="ARBA" id="ARBA00011918"/>
    </source>
</evidence>
<comment type="similarity">
    <text evidence="2">Belongs to the MGMT family.</text>
</comment>
<dbReference type="Gene3D" id="1.10.10.10">
    <property type="entry name" value="Winged helix-like DNA-binding domain superfamily/Winged helix DNA-binding domain"/>
    <property type="match status" value="1"/>
</dbReference>
<dbReference type="InterPro" id="IPR036631">
    <property type="entry name" value="MGMT_N_sf"/>
</dbReference>
<dbReference type="Gene3D" id="3.30.160.70">
    <property type="entry name" value="Methylated DNA-protein cysteine methyltransferase domain"/>
    <property type="match status" value="1"/>
</dbReference>
<comment type="catalytic activity">
    <reaction evidence="1">
        <text>a 4-O-methyl-thymidine in DNA + L-cysteinyl-[protein] = a thymidine in DNA + S-methyl-L-cysteinyl-[protein]</text>
        <dbReference type="Rhea" id="RHEA:53428"/>
        <dbReference type="Rhea" id="RHEA-COMP:10131"/>
        <dbReference type="Rhea" id="RHEA-COMP:10132"/>
        <dbReference type="Rhea" id="RHEA-COMP:13555"/>
        <dbReference type="Rhea" id="RHEA-COMP:13556"/>
        <dbReference type="ChEBI" id="CHEBI:29950"/>
        <dbReference type="ChEBI" id="CHEBI:82612"/>
        <dbReference type="ChEBI" id="CHEBI:137386"/>
        <dbReference type="ChEBI" id="CHEBI:137387"/>
        <dbReference type="EC" id="2.1.1.63"/>
    </reaction>
</comment>
<proteinExistence type="inferred from homology"/>
<organism evidence="11 12">
    <name type="scientific">Brachyspira hyodysenteriae ATCC 27164</name>
    <dbReference type="NCBI Taxonomy" id="1266923"/>
    <lineage>
        <taxon>Bacteria</taxon>
        <taxon>Pseudomonadati</taxon>
        <taxon>Spirochaetota</taxon>
        <taxon>Spirochaetia</taxon>
        <taxon>Brachyspirales</taxon>
        <taxon>Brachyspiraceae</taxon>
        <taxon>Brachyspira</taxon>
    </lineage>
</organism>
<dbReference type="Pfam" id="PF01035">
    <property type="entry name" value="DNA_binding_1"/>
    <property type="match status" value="1"/>
</dbReference>
<dbReference type="InterPro" id="IPR014048">
    <property type="entry name" value="MethylDNA_cys_MeTrfase_DNA-bd"/>
</dbReference>
<keyword evidence="5" id="KW-0808">Transferase</keyword>
<dbReference type="FunFam" id="1.10.10.10:FF:000214">
    <property type="entry name" value="Methylated-DNA--protein-cysteine methyltransferase"/>
    <property type="match status" value="1"/>
</dbReference>
<dbReference type="PROSITE" id="PS00374">
    <property type="entry name" value="MGMT"/>
    <property type="match status" value="1"/>
</dbReference>
<reference evidence="12" key="1">
    <citation type="journal article" date="2016" name="Genome Announc.">
        <title>Complete Genome Sequence of Brachyspira hyodysenteriae Type Strain B78 (ATCC 27164).</title>
        <authorList>
            <person name="Mirajkar N.S."/>
            <person name="Johnson T.J."/>
            <person name="Gebhart C.J."/>
        </authorList>
    </citation>
    <scope>NUCLEOTIDE SEQUENCE [LARGE SCALE GENOMIC DNA]</scope>
    <source>
        <strain evidence="12">B78</strain>
    </source>
</reference>
<dbReference type="InterPro" id="IPR008332">
    <property type="entry name" value="MethylG_MeTrfase_N"/>
</dbReference>
<sequence length="178" mass="20016">MKIIRLEKKSNFSKAYIHKSPIGDLILTADETYKYITSLEFNLNNIKVSSNDEEPSIIKQAKKELDDYFSNGLKKFSLPLAIYGTDFQYNVWMETSKIPFGKVVTYSDIARNISDKKGSISRAVGTAEGKNKIAIIIPCHRVVGVNKKLTGYAGGLDKKEYLLKLEGFNIVNSKIIIE</sequence>
<dbReference type="GO" id="GO:0003908">
    <property type="term" value="F:methylated-DNA-[protein]-cysteine S-methyltransferase activity"/>
    <property type="evidence" value="ECO:0007669"/>
    <property type="project" value="UniProtKB-EC"/>
</dbReference>
<dbReference type="AlphaFoldDB" id="A0A3B6VPR5"/>
<evidence type="ECO:0000256" key="8">
    <source>
        <dbReference type="ARBA" id="ARBA00049348"/>
    </source>
</evidence>
<evidence type="ECO:0000259" key="9">
    <source>
        <dbReference type="Pfam" id="PF01035"/>
    </source>
</evidence>
<dbReference type="OrthoDB" id="9802228at2"/>
<dbReference type="InterPro" id="IPR001497">
    <property type="entry name" value="MethylDNA_cys_MeTrfase_AS"/>
</dbReference>
<protein>
    <recommendedName>
        <fullName evidence="3">methylated-DNA--[protein]-cysteine S-methyltransferase</fullName>
        <ecNumber evidence="3">2.1.1.63</ecNumber>
    </recommendedName>
</protein>
<evidence type="ECO:0000256" key="4">
    <source>
        <dbReference type="ARBA" id="ARBA00022603"/>
    </source>
</evidence>
<reference evidence="12" key="2">
    <citation type="journal article" date="2017" name="Genome Announc.">
        <title>Correction for Mirajkar et al., Complete Genome Sequence of Brachyspira hyodysenteriae Type Strain B78 (ATCC 27164).</title>
        <authorList>
            <person name="Mirajkar N.S."/>
            <person name="Johnson T.J."/>
            <person name="Gebhart C.J."/>
        </authorList>
    </citation>
    <scope>NUCLEOTIDE SEQUENCE [LARGE SCALE GENOMIC DNA]</scope>
    <source>
        <strain evidence="12">B78</strain>
    </source>
</reference>
<dbReference type="PANTHER" id="PTHR10815">
    <property type="entry name" value="METHYLATED-DNA--PROTEIN-CYSTEINE METHYLTRANSFERASE"/>
    <property type="match status" value="1"/>
</dbReference>
<dbReference type="Pfam" id="PF02870">
    <property type="entry name" value="Methyltransf_1N"/>
    <property type="match status" value="1"/>
</dbReference>
<dbReference type="NCBIfam" id="TIGR00589">
    <property type="entry name" value="ogt"/>
    <property type="match status" value="1"/>
</dbReference>
<dbReference type="KEGG" id="bhd:BHYOB78_01920"/>
<evidence type="ECO:0000313" key="12">
    <source>
        <dbReference type="Proteomes" id="UP000092328"/>
    </source>
</evidence>
<keyword evidence="6" id="KW-0227">DNA damage</keyword>
<evidence type="ECO:0000256" key="1">
    <source>
        <dbReference type="ARBA" id="ARBA00001286"/>
    </source>
</evidence>
<dbReference type="SUPFAM" id="SSF53155">
    <property type="entry name" value="Methylated DNA-protein cysteine methyltransferase domain"/>
    <property type="match status" value="1"/>
</dbReference>
<keyword evidence="12" id="KW-1185">Reference proteome</keyword>
<feature type="domain" description="Methylated-DNA-[protein]-cysteine S-methyltransferase DNA binding" evidence="9">
    <location>
        <begin position="86"/>
        <end position="167"/>
    </location>
</feature>
<keyword evidence="7" id="KW-0234">DNA repair</keyword>
<evidence type="ECO:0000259" key="10">
    <source>
        <dbReference type="Pfam" id="PF02870"/>
    </source>
</evidence>
<evidence type="ECO:0000256" key="2">
    <source>
        <dbReference type="ARBA" id="ARBA00008711"/>
    </source>
</evidence>
<name>A0A3B6VPR5_BRAHO</name>
<evidence type="ECO:0000313" key="11">
    <source>
        <dbReference type="EMBL" id="ANN62660.1"/>
    </source>
</evidence>
<evidence type="ECO:0000256" key="7">
    <source>
        <dbReference type="ARBA" id="ARBA00023204"/>
    </source>
</evidence>
<dbReference type="InterPro" id="IPR036388">
    <property type="entry name" value="WH-like_DNA-bd_sf"/>
</dbReference>
<dbReference type="SUPFAM" id="SSF46767">
    <property type="entry name" value="Methylated DNA-protein cysteine methyltransferase, C-terminal domain"/>
    <property type="match status" value="1"/>
</dbReference>
<comment type="catalytic activity">
    <reaction evidence="8">
        <text>a 6-O-methyl-2'-deoxyguanosine in DNA + L-cysteinyl-[protein] = S-methyl-L-cysteinyl-[protein] + a 2'-deoxyguanosine in DNA</text>
        <dbReference type="Rhea" id="RHEA:24000"/>
        <dbReference type="Rhea" id="RHEA-COMP:10131"/>
        <dbReference type="Rhea" id="RHEA-COMP:10132"/>
        <dbReference type="Rhea" id="RHEA-COMP:11367"/>
        <dbReference type="Rhea" id="RHEA-COMP:11368"/>
        <dbReference type="ChEBI" id="CHEBI:29950"/>
        <dbReference type="ChEBI" id="CHEBI:82612"/>
        <dbReference type="ChEBI" id="CHEBI:85445"/>
        <dbReference type="ChEBI" id="CHEBI:85448"/>
        <dbReference type="EC" id="2.1.1.63"/>
    </reaction>
</comment>
<dbReference type="GO" id="GO:0006281">
    <property type="term" value="P:DNA repair"/>
    <property type="evidence" value="ECO:0007669"/>
    <property type="project" value="UniProtKB-KW"/>
</dbReference>
<dbReference type="CDD" id="cd06445">
    <property type="entry name" value="ATase"/>
    <property type="match status" value="1"/>
</dbReference>
<feature type="domain" description="Methylguanine DNA methyltransferase ribonuclease-like" evidence="10">
    <location>
        <begin position="19"/>
        <end position="82"/>
    </location>
</feature>
<dbReference type="EMBL" id="CP015910">
    <property type="protein sequence ID" value="ANN62660.1"/>
    <property type="molecule type" value="Genomic_DNA"/>
</dbReference>
<accession>A0A3B6VPR5</accession>